<comment type="caution">
    <text evidence="1">The sequence shown here is derived from an EMBL/GenBank/DDBJ whole genome shotgun (WGS) entry which is preliminary data.</text>
</comment>
<proteinExistence type="predicted"/>
<keyword evidence="2" id="KW-1185">Reference proteome</keyword>
<dbReference type="Proteomes" id="UP000719412">
    <property type="component" value="Unassembled WGS sequence"/>
</dbReference>
<evidence type="ECO:0000313" key="1">
    <source>
        <dbReference type="EMBL" id="KAH0822034.1"/>
    </source>
</evidence>
<reference evidence="1" key="2">
    <citation type="submission" date="2021-08" db="EMBL/GenBank/DDBJ databases">
        <authorList>
            <person name="Eriksson T."/>
        </authorList>
    </citation>
    <scope>NUCLEOTIDE SEQUENCE</scope>
    <source>
        <strain evidence="1">Stoneville</strain>
        <tissue evidence="1">Whole head</tissue>
    </source>
</reference>
<accession>A0A8J6HWK6</accession>
<evidence type="ECO:0000313" key="2">
    <source>
        <dbReference type="Proteomes" id="UP000719412"/>
    </source>
</evidence>
<reference evidence="1" key="1">
    <citation type="journal article" date="2020" name="J Insects Food Feed">
        <title>The yellow mealworm (Tenebrio molitor) genome: a resource for the emerging insects as food and feed industry.</title>
        <authorList>
            <person name="Eriksson T."/>
            <person name="Andere A."/>
            <person name="Kelstrup H."/>
            <person name="Emery V."/>
            <person name="Picard C."/>
        </authorList>
    </citation>
    <scope>NUCLEOTIDE SEQUENCE</scope>
    <source>
        <strain evidence="1">Stoneville</strain>
        <tissue evidence="1">Whole head</tissue>
    </source>
</reference>
<protein>
    <submittedName>
        <fullName evidence="1">Uncharacterized protein</fullName>
    </submittedName>
</protein>
<organism evidence="1 2">
    <name type="scientific">Tenebrio molitor</name>
    <name type="common">Yellow mealworm beetle</name>
    <dbReference type="NCBI Taxonomy" id="7067"/>
    <lineage>
        <taxon>Eukaryota</taxon>
        <taxon>Metazoa</taxon>
        <taxon>Ecdysozoa</taxon>
        <taxon>Arthropoda</taxon>
        <taxon>Hexapoda</taxon>
        <taxon>Insecta</taxon>
        <taxon>Pterygota</taxon>
        <taxon>Neoptera</taxon>
        <taxon>Endopterygota</taxon>
        <taxon>Coleoptera</taxon>
        <taxon>Polyphaga</taxon>
        <taxon>Cucujiformia</taxon>
        <taxon>Tenebrionidae</taxon>
        <taxon>Tenebrio</taxon>
    </lineage>
</organism>
<name>A0A8J6HWK6_TENMO</name>
<sequence length="156" mass="17436">MDFRCPIWSNVPGVVARLRQTCPPDYEIISVIGIKGRHILPCTWTVNYRVTKPQNWTVENFWRDVVANNPGNVHTTQVNILEHGASVVCQHMMRVACASGPRCVMDAAVEGMLEGYAPELEHIDGVAVRLLWPASIEDVDDEDEGYGSSWGEEENV</sequence>
<dbReference type="AlphaFoldDB" id="A0A8J6HWK6"/>
<dbReference type="EMBL" id="JABDTM020004657">
    <property type="protein sequence ID" value="KAH0822034.1"/>
    <property type="molecule type" value="Genomic_DNA"/>
</dbReference>
<gene>
    <name evidence="1" type="ORF">GEV33_000756</name>
</gene>